<evidence type="ECO:0000256" key="4">
    <source>
        <dbReference type="ARBA" id="ARBA00023163"/>
    </source>
</evidence>
<evidence type="ECO:0000313" key="7">
    <source>
        <dbReference type="Proteomes" id="UP000244925"/>
    </source>
</evidence>
<dbReference type="GO" id="GO:0003677">
    <property type="term" value="F:DNA binding"/>
    <property type="evidence" value="ECO:0007669"/>
    <property type="project" value="UniProtKB-KW"/>
</dbReference>
<dbReference type="AlphaFoldDB" id="A0A2V1J0G5"/>
<dbReference type="EMBL" id="PUBV01000004">
    <property type="protein sequence ID" value="PWB08878.1"/>
    <property type="molecule type" value="Genomic_DNA"/>
</dbReference>
<evidence type="ECO:0000256" key="2">
    <source>
        <dbReference type="ARBA" id="ARBA00023015"/>
    </source>
</evidence>
<dbReference type="GO" id="GO:0005829">
    <property type="term" value="C:cytosol"/>
    <property type="evidence" value="ECO:0007669"/>
    <property type="project" value="TreeGrafter"/>
</dbReference>
<evidence type="ECO:0000256" key="3">
    <source>
        <dbReference type="ARBA" id="ARBA00023125"/>
    </source>
</evidence>
<dbReference type="GO" id="GO:0003700">
    <property type="term" value="F:DNA-binding transcription factor activity"/>
    <property type="evidence" value="ECO:0007669"/>
    <property type="project" value="InterPro"/>
</dbReference>
<evidence type="ECO:0000259" key="5">
    <source>
        <dbReference type="PROSITE" id="PS50931"/>
    </source>
</evidence>
<dbReference type="PROSITE" id="PS50931">
    <property type="entry name" value="HTH_LYSR"/>
    <property type="match status" value="1"/>
</dbReference>
<evidence type="ECO:0000313" key="6">
    <source>
        <dbReference type="EMBL" id="PWB08878.1"/>
    </source>
</evidence>
<dbReference type="FunFam" id="1.10.10.10:FF:000001">
    <property type="entry name" value="LysR family transcriptional regulator"/>
    <property type="match status" value="1"/>
</dbReference>
<dbReference type="Pfam" id="PF00126">
    <property type="entry name" value="HTH_1"/>
    <property type="match status" value="1"/>
</dbReference>
<dbReference type="Gene3D" id="3.40.190.290">
    <property type="match status" value="1"/>
</dbReference>
<dbReference type="InterPro" id="IPR036388">
    <property type="entry name" value="WH-like_DNA-bd_sf"/>
</dbReference>
<organism evidence="6 7">
    <name type="scientific">Paramuribaculum intestinale</name>
    <dbReference type="NCBI Taxonomy" id="2094151"/>
    <lineage>
        <taxon>Bacteria</taxon>
        <taxon>Pseudomonadati</taxon>
        <taxon>Bacteroidota</taxon>
        <taxon>Bacteroidia</taxon>
        <taxon>Bacteroidales</taxon>
        <taxon>Muribaculaceae</taxon>
        <taxon>Paramuribaculum</taxon>
    </lineage>
</organism>
<accession>A0A2V1J0G5</accession>
<dbReference type="GeneID" id="93424573"/>
<dbReference type="InterPro" id="IPR005119">
    <property type="entry name" value="LysR_subst-bd"/>
</dbReference>
<dbReference type="CDD" id="cd05466">
    <property type="entry name" value="PBP2_LTTR_substrate"/>
    <property type="match status" value="1"/>
</dbReference>
<dbReference type="Pfam" id="PF03466">
    <property type="entry name" value="LysR_substrate"/>
    <property type="match status" value="1"/>
</dbReference>
<dbReference type="SUPFAM" id="SSF53850">
    <property type="entry name" value="Periplasmic binding protein-like II"/>
    <property type="match status" value="1"/>
</dbReference>
<keyword evidence="7" id="KW-1185">Reference proteome</keyword>
<sequence length="299" mass="33765">MELRQIRYFVRLAECLSFSEAARSLCITQSTLSQQIKQLENEFDTLLFERTSHSVALTEAGRELLPVARKAISAADDCRSRIDDLSDMKCGTLNIGVTYSFSPILTESIVTFMKMYPSIKLNVLYKPMSELMEALRRREVDFALAFRPLQPAEGVESHILFQSYLAAIVRPTHSLASHSRLSLHDLQPYDLALPARGLQARNAFDSVASYFTGMRVRIELNEVNILLRLIGQTDLVTILAEATIHNIAGVKAIPLDIPDNTMTGCVHLLTDSYRKRSMQEFLRILSDSVAVRERQNAWL</sequence>
<protein>
    <submittedName>
        <fullName evidence="6">LysR family transcriptional regulator</fullName>
    </submittedName>
</protein>
<keyword evidence="4" id="KW-0804">Transcription</keyword>
<dbReference type="Proteomes" id="UP000244925">
    <property type="component" value="Unassembled WGS sequence"/>
</dbReference>
<evidence type="ECO:0000256" key="1">
    <source>
        <dbReference type="ARBA" id="ARBA00009437"/>
    </source>
</evidence>
<feature type="domain" description="HTH lysR-type" evidence="5">
    <location>
        <begin position="1"/>
        <end position="58"/>
    </location>
</feature>
<keyword evidence="3" id="KW-0238">DNA-binding</keyword>
<comment type="similarity">
    <text evidence="1">Belongs to the LysR transcriptional regulatory family.</text>
</comment>
<dbReference type="SUPFAM" id="SSF46785">
    <property type="entry name" value="Winged helix' DNA-binding domain"/>
    <property type="match status" value="1"/>
</dbReference>
<dbReference type="RefSeq" id="WP_107035266.1">
    <property type="nucleotide sequence ID" value="NZ_CAONGC010000015.1"/>
</dbReference>
<dbReference type="InterPro" id="IPR050950">
    <property type="entry name" value="HTH-type_LysR_regulators"/>
</dbReference>
<dbReference type="PANTHER" id="PTHR30419:SF8">
    <property type="entry name" value="NITROGEN ASSIMILATION TRANSCRIPTIONAL ACTIVATOR-RELATED"/>
    <property type="match status" value="1"/>
</dbReference>
<name>A0A2V1J0G5_9BACT</name>
<proteinExistence type="inferred from homology"/>
<dbReference type="InterPro" id="IPR036390">
    <property type="entry name" value="WH_DNA-bd_sf"/>
</dbReference>
<reference evidence="7" key="1">
    <citation type="submission" date="2018-02" db="EMBL/GenBank/DDBJ databases">
        <authorList>
            <person name="Clavel T."/>
            <person name="Strowig T."/>
        </authorList>
    </citation>
    <scope>NUCLEOTIDE SEQUENCE [LARGE SCALE GENOMIC DNA]</scope>
    <source>
        <strain evidence="7">DSM 100764</strain>
    </source>
</reference>
<dbReference type="InterPro" id="IPR000847">
    <property type="entry name" value="LysR_HTH_N"/>
</dbReference>
<dbReference type="Gene3D" id="1.10.10.10">
    <property type="entry name" value="Winged helix-like DNA-binding domain superfamily/Winged helix DNA-binding domain"/>
    <property type="match status" value="1"/>
</dbReference>
<comment type="caution">
    <text evidence="6">The sequence shown here is derived from an EMBL/GenBank/DDBJ whole genome shotgun (WGS) entry which is preliminary data.</text>
</comment>
<dbReference type="PANTHER" id="PTHR30419">
    <property type="entry name" value="HTH-TYPE TRANSCRIPTIONAL REGULATOR YBHD"/>
    <property type="match status" value="1"/>
</dbReference>
<gene>
    <name evidence="6" type="ORF">C5O25_03090</name>
</gene>
<dbReference type="PRINTS" id="PR00039">
    <property type="entry name" value="HTHLYSR"/>
</dbReference>
<keyword evidence="2" id="KW-0805">Transcription regulation</keyword>